<reference evidence="1" key="1">
    <citation type="journal article" date="2014" name="Front. Microbiol.">
        <title>High frequency of phylogenetically diverse reductive dehalogenase-homologous genes in deep subseafloor sedimentary metagenomes.</title>
        <authorList>
            <person name="Kawai M."/>
            <person name="Futagami T."/>
            <person name="Toyoda A."/>
            <person name="Takaki Y."/>
            <person name="Nishi S."/>
            <person name="Hori S."/>
            <person name="Arai W."/>
            <person name="Tsubouchi T."/>
            <person name="Morono Y."/>
            <person name="Uchiyama I."/>
            <person name="Ito T."/>
            <person name="Fujiyama A."/>
            <person name="Inagaki F."/>
            <person name="Takami H."/>
        </authorList>
    </citation>
    <scope>NUCLEOTIDE SEQUENCE</scope>
    <source>
        <strain evidence="1">Expedition CK06-06</strain>
    </source>
</reference>
<gene>
    <name evidence="1" type="ORF">S01H4_28551</name>
</gene>
<dbReference type="AlphaFoldDB" id="X1BZ49"/>
<name>X1BZ49_9ZZZZ</name>
<organism evidence="1">
    <name type="scientific">marine sediment metagenome</name>
    <dbReference type="NCBI Taxonomy" id="412755"/>
    <lineage>
        <taxon>unclassified sequences</taxon>
        <taxon>metagenomes</taxon>
        <taxon>ecological metagenomes</taxon>
    </lineage>
</organism>
<sequence length="140" mass="15993">MMPLKIMKEETIIGMPPGIGDLHWIMTKMESFKKKNNIGKIKVIMNLPQTISGVYQYHNYSIKYLDLLPFIDSAENRVKAIGFEYAFNGGSGKPLFINRGDCDYIIEFNSRRIANNLARDVFPTMLWIIFSVSSSNNFSA</sequence>
<dbReference type="EMBL" id="BART01014233">
    <property type="protein sequence ID" value="GAG86397.1"/>
    <property type="molecule type" value="Genomic_DNA"/>
</dbReference>
<proteinExistence type="predicted"/>
<comment type="caution">
    <text evidence="1">The sequence shown here is derived from an EMBL/GenBank/DDBJ whole genome shotgun (WGS) entry which is preliminary data.</text>
</comment>
<protein>
    <submittedName>
        <fullName evidence="1">Uncharacterized protein</fullName>
    </submittedName>
</protein>
<accession>X1BZ49</accession>
<evidence type="ECO:0000313" key="1">
    <source>
        <dbReference type="EMBL" id="GAG86397.1"/>
    </source>
</evidence>